<dbReference type="InterPro" id="IPR051677">
    <property type="entry name" value="AfsR-DnrI-RedD_regulator"/>
</dbReference>
<dbReference type="InterPro" id="IPR005158">
    <property type="entry name" value="BTAD"/>
</dbReference>
<dbReference type="Pfam" id="PF13191">
    <property type="entry name" value="AAA_16"/>
    <property type="match status" value="1"/>
</dbReference>
<dbReference type="InterPro" id="IPR027417">
    <property type="entry name" value="P-loop_NTPase"/>
</dbReference>
<evidence type="ECO:0000259" key="6">
    <source>
        <dbReference type="PROSITE" id="PS51755"/>
    </source>
</evidence>
<dbReference type="PROSITE" id="PS51755">
    <property type="entry name" value="OMPR_PHOB"/>
    <property type="match status" value="1"/>
</dbReference>
<dbReference type="SMART" id="SM00862">
    <property type="entry name" value="Trans_reg_C"/>
    <property type="match status" value="1"/>
</dbReference>
<evidence type="ECO:0000256" key="5">
    <source>
        <dbReference type="PROSITE-ProRule" id="PRU01091"/>
    </source>
</evidence>
<dbReference type="Gene3D" id="3.40.50.300">
    <property type="entry name" value="P-loop containing nucleotide triphosphate hydrolases"/>
    <property type="match status" value="1"/>
</dbReference>
<dbReference type="SUPFAM" id="SSF52540">
    <property type="entry name" value="P-loop containing nucleoside triphosphate hydrolases"/>
    <property type="match status" value="1"/>
</dbReference>
<dbReference type="InterPro" id="IPR011990">
    <property type="entry name" value="TPR-like_helical_dom_sf"/>
</dbReference>
<keyword evidence="4" id="KW-0804">Transcription</keyword>
<comment type="similarity">
    <text evidence="1">Belongs to the AfsR/DnrI/RedD regulatory family.</text>
</comment>
<dbReference type="Pfam" id="PF03704">
    <property type="entry name" value="BTAD"/>
    <property type="match status" value="1"/>
</dbReference>
<keyword evidence="3 5" id="KW-0238">DNA-binding</keyword>
<evidence type="ECO:0000256" key="4">
    <source>
        <dbReference type="ARBA" id="ARBA00023163"/>
    </source>
</evidence>
<evidence type="ECO:0000313" key="8">
    <source>
        <dbReference type="Proteomes" id="UP001596137"/>
    </source>
</evidence>
<dbReference type="InterPro" id="IPR041664">
    <property type="entry name" value="AAA_16"/>
</dbReference>
<evidence type="ECO:0000256" key="3">
    <source>
        <dbReference type="ARBA" id="ARBA00023125"/>
    </source>
</evidence>
<gene>
    <name evidence="7" type="ORF">ACFP1K_03430</name>
</gene>
<dbReference type="CDD" id="cd15831">
    <property type="entry name" value="BTAD"/>
    <property type="match status" value="1"/>
</dbReference>
<dbReference type="RefSeq" id="WP_380746974.1">
    <property type="nucleotide sequence ID" value="NZ_JBHSRF010000003.1"/>
</dbReference>
<dbReference type="Gene3D" id="1.10.10.10">
    <property type="entry name" value="Winged helix-like DNA-binding domain superfamily/Winged helix DNA-binding domain"/>
    <property type="match status" value="1"/>
</dbReference>
<dbReference type="SUPFAM" id="SSF48452">
    <property type="entry name" value="TPR-like"/>
    <property type="match status" value="1"/>
</dbReference>
<name>A0ABW1NAJ5_9ACTN</name>
<dbReference type="SUPFAM" id="SSF46894">
    <property type="entry name" value="C-terminal effector domain of the bipartite response regulators"/>
    <property type="match status" value="1"/>
</dbReference>
<dbReference type="InterPro" id="IPR036388">
    <property type="entry name" value="WH-like_DNA-bd_sf"/>
</dbReference>
<accession>A0ABW1NAJ5</accession>
<dbReference type="Proteomes" id="UP001596137">
    <property type="component" value="Unassembled WGS sequence"/>
</dbReference>
<feature type="DNA-binding region" description="OmpR/PhoB-type" evidence="5">
    <location>
        <begin position="1"/>
        <end position="97"/>
    </location>
</feature>
<proteinExistence type="inferred from homology"/>
<evidence type="ECO:0000313" key="7">
    <source>
        <dbReference type="EMBL" id="MFC6080196.1"/>
    </source>
</evidence>
<evidence type="ECO:0000256" key="2">
    <source>
        <dbReference type="ARBA" id="ARBA00023015"/>
    </source>
</evidence>
<dbReference type="PANTHER" id="PTHR35807:SF1">
    <property type="entry name" value="TRANSCRIPTIONAL REGULATOR REDD"/>
    <property type="match status" value="1"/>
</dbReference>
<keyword evidence="8" id="KW-1185">Reference proteome</keyword>
<sequence>MRFSVLGPLAVRSGGVQLEIRARQQRAVLSRLIVADGAVVSVDALVDAVWGASPAREAVNGLHALLTRIRRVIEPGRPARGPATVLVREPSGYALRVPADAVDARRFTAAILSGREHLTANRPARALTSLDAGLAEWRGTPYPEFATESWAVPEVTRLGELRALAGECRFAALLELGGTAEAVVGLEGAVREQPLREELWRLLALGLYRSGRQADALAAVRRARAHLAAELGIDPGPGLRALESMLLNQDEALLGGEPRPRPSSGGGVRHLAGRTRPLGALLGVATGAGRHRPGYALICGEAGVGKTWLVERLADSLAGQGWRVAWGRSDEAAGRPALWPWIQALTALGVSVPEHEERAPADAAEARFQRHAGLIRRLSDATAKAPCLVVLDDVQWADDTSLRLLADLLTLATPAGRLCVVATLRTGEPEGRELAELLSALTRAGAARIELPGLPVDAVRSMADSSRVPLSDRDLDRLMARTGGNALFVQETLRLAAAEGIGTALAEVPSGVADVIRRRVSRLRGTGPAGSGADALEILSAAAVIGHAEDVPLLAAITGRGPADVLTALDAAVSARLLTPGPAFTHDLVRQTVYTGLPSARRVALHLAAADALAARPGADPEAVAVHYLAASPLGARRAVDWARTAALVAQGQLAYEDAARWWAEAAAAHAEAALPDLPERAGLLLSEVAARLDAGDISGARRARNQALRVAEAAGGEQAQLRALVSVEPHGLWILKDFDAIELHLVRRLENALRALPEEDSEPRCRLLATLGMELYDAGAEPRCERLTAEAIAMARRIGDPRLLAFALHARALAIVRPSNRAELTAISEEQAKLGELHGMPVHVVVGRMRLASLAAARMAIAEADRYSAECDAQIRRLGLRLHAAQQSAWHVARLAVAGRFDAALAALEETWERLGRLGLFQLDQHHVIGRWFLLVAAGRAHEITGEMIAESGVARMIPAAAHDFAIVASAARGEKDRVAELAAEPWMPLGDDWTLGAFLALRAAAVVAAGDTEAAGQVYAQLLPYSGGLTLGGSILTLGPVDLHLAGLALMLGRREEARALLRSCVAAAERERMTWWAGRAAAMSRAIPSQ</sequence>
<dbReference type="PANTHER" id="PTHR35807">
    <property type="entry name" value="TRANSCRIPTIONAL REGULATOR REDD-RELATED"/>
    <property type="match status" value="1"/>
</dbReference>
<dbReference type="InterPro" id="IPR016032">
    <property type="entry name" value="Sig_transdc_resp-reg_C-effctor"/>
</dbReference>
<dbReference type="InterPro" id="IPR001867">
    <property type="entry name" value="OmpR/PhoB-type_DNA-bd"/>
</dbReference>
<comment type="caution">
    <text evidence="7">The sequence shown here is derived from an EMBL/GenBank/DDBJ whole genome shotgun (WGS) entry which is preliminary data.</text>
</comment>
<reference evidence="8" key="1">
    <citation type="journal article" date="2019" name="Int. J. Syst. Evol. Microbiol.">
        <title>The Global Catalogue of Microorganisms (GCM) 10K type strain sequencing project: providing services to taxonomists for standard genome sequencing and annotation.</title>
        <authorList>
            <consortium name="The Broad Institute Genomics Platform"/>
            <consortium name="The Broad Institute Genome Sequencing Center for Infectious Disease"/>
            <person name="Wu L."/>
            <person name="Ma J."/>
        </authorList>
    </citation>
    <scope>NUCLEOTIDE SEQUENCE [LARGE SCALE GENOMIC DNA]</scope>
    <source>
        <strain evidence="8">JCM 30346</strain>
    </source>
</reference>
<protein>
    <submittedName>
        <fullName evidence="7">BTAD domain-containing putative transcriptional regulator</fullName>
    </submittedName>
</protein>
<organism evidence="7 8">
    <name type="scientific">Sphaerisporangium aureirubrum</name>
    <dbReference type="NCBI Taxonomy" id="1544736"/>
    <lineage>
        <taxon>Bacteria</taxon>
        <taxon>Bacillati</taxon>
        <taxon>Actinomycetota</taxon>
        <taxon>Actinomycetes</taxon>
        <taxon>Streptosporangiales</taxon>
        <taxon>Streptosporangiaceae</taxon>
        <taxon>Sphaerisporangium</taxon>
    </lineage>
</organism>
<feature type="domain" description="OmpR/PhoB-type" evidence="6">
    <location>
        <begin position="1"/>
        <end position="97"/>
    </location>
</feature>
<dbReference type="EMBL" id="JBHSRF010000003">
    <property type="protein sequence ID" value="MFC6080196.1"/>
    <property type="molecule type" value="Genomic_DNA"/>
</dbReference>
<dbReference type="SMART" id="SM01043">
    <property type="entry name" value="BTAD"/>
    <property type="match status" value="1"/>
</dbReference>
<dbReference type="Gene3D" id="1.25.40.10">
    <property type="entry name" value="Tetratricopeptide repeat domain"/>
    <property type="match status" value="1"/>
</dbReference>
<keyword evidence="2" id="KW-0805">Transcription regulation</keyword>
<evidence type="ECO:0000256" key="1">
    <source>
        <dbReference type="ARBA" id="ARBA00005820"/>
    </source>
</evidence>